<accession>A0A7H0H7Q4</accession>
<dbReference type="Pfam" id="PF21906">
    <property type="entry name" value="WHD_NrtR"/>
    <property type="match status" value="1"/>
</dbReference>
<sequence length="237" mass="26044">MTRHQIRDAAGVALYRHESVAAVLQVRRLDDADRLCVLVARRDGEPFAGSYALPSGAVEPGESIDEAALRHLAQKVDVSGVTHLEQLGTRSDPGRDPAQRTIATIYLGLVPTLSDPDLPERARWIPVDALPPLAFDHATVVDDAVERLRAKLSYTNVGFALMPDEFTIAELRDTYVAALGYDVAATNLQRVLTRRGQLEATGEVTPAGSRGGRPARRFRFRDRRLVVTDQFAVLRPD</sequence>
<dbReference type="Pfam" id="PF00293">
    <property type="entry name" value="NUDIX"/>
    <property type="match status" value="1"/>
</dbReference>
<evidence type="ECO:0000313" key="3">
    <source>
        <dbReference type="Proteomes" id="UP000516117"/>
    </source>
</evidence>
<dbReference type="CDD" id="cd18873">
    <property type="entry name" value="NUDIX_NadM_like"/>
    <property type="match status" value="1"/>
</dbReference>
<evidence type="ECO:0000313" key="2">
    <source>
        <dbReference type="EMBL" id="QNP56570.1"/>
    </source>
</evidence>
<dbReference type="KEGG" id="tdf:H9L22_03900"/>
<dbReference type="InterPro" id="IPR036388">
    <property type="entry name" value="WH-like_DNA-bd_sf"/>
</dbReference>
<feature type="domain" description="Nudix hydrolase" evidence="1">
    <location>
        <begin position="15"/>
        <end position="149"/>
    </location>
</feature>
<dbReference type="EMBL" id="CP060789">
    <property type="protein sequence ID" value="QNP56570.1"/>
    <property type="molecule type" value="Genomic_DNA"/>
</dbReference>
<dbReference type="GO" id="GO:0016787">
    <property type="term" value="F:hydrolase activity"/>
    <property type="evidence" value="ECO:0007669"/>
    <property type="project" value="UniProtKB-KW"/>
</dbReference>
<reference evidence="2 3" key="1">
    <citation type="submission" date="2020-08" db="EMBL/GenBank/DDBJ databases">
        <title>Genome sequence of Tessaracoccus defluvii JCM 17540T.</title>
        <authorList>
            <person name="Hyun D.-W."/>
            <person name="Bae J.-W."/>
        </authorList>
    </citation>
    <scope>NUCLEOTIDE SEQUENCE [LARGE SCALE GENOMIC DNA]</scope>
    <source>
        <strain evidence="2 3">JCM 17540</strain>
    </source>
</reference>
<protein>
    <submittedName>
        <fullName evidence="2">NUDIX hydrolase</fullName>
    </submittedName>
</protein>
<dbReference type="InterPro" id="IPR036390">
    <property type="entry name" value="WH_DNA-bd_sf"/>
</dbReference>
<proteinExistence type="predicted"/>
<dbReference type="AlphaFoldDB" id="A0A7H0H7Q4"/>
<dbReference type="PANTHER" id="PTHR43736:SF4">
    <property type="entry name" value="SLR1690 PROTEIN"/>
    <property type="match status" value="1"/>
</dbReference>
<dbReference type="InterPro" id="IPR015797">
    <property type="entry name" value="NUDIX_hydrolase-like_dom_sf"/>
</dbReference>
<dbReference type="InterPro" id="IPR000086">
    <property type="entry name" value="NUDIX_hydrolase_dom"/>
</dbReference>
<organism evidence="2 3">
    <name type="scientific">Tessaracoccus defluvii</name>
    <dbReference type="NCBI Taxonomy" id="1285901"/>
    <lineage>
        <taxon>Bacteria</taxon>
        <taxon>Bacillati</taxon>
        <taxon>Actinomycetota</taxon>
        <taxon>Actinomycetes</taxon>
        <taxon>Propionibacteriales</taxon>
        <taxon>Propionibacteriaceae</taxon>
        <taxon>Tessaracoccus</taxon>
    </lineage>
</organism>
<dbReference type="RefSeq" id="WP_187721670.1">
    <property type="nucleotide sequence ID" value="NZ_BAABBL010000002.1"/>
</dbReference>
<dbReference type="Gene3D" id="1.10.10.10">
    <property type="entry name" value="Winged helix-like DNA-binding domain superfamily/Winged helix DNA-binding domain"/>
    <property type="match status" value="1"/>
</dbReference>
<keyword evidence="3" id="KW-1185">Reference proteome</keyword>
<name>A0A7H0H7Q4_9ACTN</name>
<dbReference type="InterPro" id="IPR054105">
    <property type="entry name" value="WHD_NrtR"/>
</dbReference>
<dbReference type="PANTHER" id="PTHR43736">
    <property type="entry name" value="ADP-RIBOSE PYROPHOSPHATASE"/>
    <property type="match status" value="1"/>
</dbReference>
<dbReference type="SUPFAM" id="SSF55811">
    <property type="entry name" value="Nudix"/>
    <property type="match status" value="1"/>
</dbReference>
<dbReference type="Proteomes" id="UP000516117">
    <property type="component" value="Chromosome"/>
</dbReference>
<keyword evidence="2" id="KW-0378">Hydrolase</keyword>
<gene>
    <name evidence="2" type="ORF">H9L22_03900</name>
</gene>
<dbReference type="PROSITE" id="PS51462">
    <property type="entry name" value="NUDIX"/>
    <property type="match status" value="1"/>
</dbReference>
<dbReference type="Gene3D" id="3.90.79.10">
    <property type="entry name" value="Nucleoside Triphosphate Pyrophosphohydrolase"/>
    <property type="match status" value="1"/>
</dbReference>
<evidence type="ECO:0000259" key="1">
    <source>
        <dbReference type="PROSITE" id="PS51462"/>
    </source>
</evidence>
<dbReference type="SUPFAM" id="SSF46785">
    <property type="entry name" value="Winged helix' DNA-binding domain"/>
    <property type="match status" value="1"/>
</dbReference>